<sequence>MTIIGLPFDTEESVMDLAEWVTQVSKYQTVNLLTPLPATSNWDSLPPLDENGDLLPEGKMRPYHLYTGRQFVHWDERWSMAESQELFDRYSAKLAPVDDLYRRIFRILRTYRLRLATTSRDLGDSISARLTDATENLRSWSDPVSMAGSEFGDSLSQRVRELADKLRSVSQPLANARREVVDNIGAKINELTDSLVALCLRLLTPVAKSWRRQFRSASTSSAKSSTTL</sequence>
<keyword evidence="2" id="KW-1185">Reference proteome</keyword>
<reference evidence="1" key="1">
    <citation type="submission" date="2023-03" db="EMBL/GenBank/DDBJ databases">
        <authorList>
            <person name="Steffen K."/>
            <person name="Cardenas P."/>
        </authorList>
    </citation>
    <scope>NUCLEOTIDE SEQUENCE</scope>
</reference>
<proteinExistence type="predicted"/>
<comment type="caution">
    <text evidence="1">The sequence shown here is derived from an EMBL/GenBank/DDBJ whole genome shotgun (WGS) entry which is preliminary data.</text>
</comment>
<accession>A0AA35WYS8</accession>
<dbReference type="Proteomes" id="UP001174909">
    <property type="component" value="Unassembled WGS sequence"/>
</dbReference>
<name>A0AA35WYS8_GEOBA</name>
<organism evidence="1 2">
    <name type="scientific">Geodia barretti</name>
    <name type="common">Barrett's horny sponge</name>
    <dbReference type="NCBI Taxonomy" id="519541"/>
    <lineage>
        <taxon>Eukaryota</taxon>
        <taxon>Metazoa</taxon>
        <taxon>Porifera</taxon>
        <taxon>Demospongiae</taxon>
        <taxon>Heteroscleromorpha</taxon>
        <taxon>Tetractinellida</taxon>
        <taxon>Astrophorina</taxon>
        <taxon>Geodiidae</taxon>
        <taxon>Geodia</taxon>
    </lineage>
</organism>
<gene>
    <name evidence="1" type="ORF">GBAR_LOCUS17900</name>
</gene>
<evidence type="ECO:0000313" key="2">
    <source>
        <dbReference type="Proteomes" id="UP001174909"/>
    </source>
</evidence>
<evidence type="ECO:0000313" key="1">
    <source>
        <dbReference type="EMBL" id="CAI8031542.1"/>
    </source>
</evidence>
<protein>
    <submittedName>
        <fullName evidence="1">Uncharacterized protein</fullName>
    </submittedName>
</protein>
<dbReference type="AlphaFoldDB" id="A0AA35WYS8"/>
<dbReference type="EMBL" id="CASHTH010002545">
    <property type="protein sequence ID" value="CAI8031542.1"/>
    <property type="molecule type" value="Genomic_DNA"/>
</dbReference>